<dbReference type="KEGG" id="cavi:CAV_1030"/>
<dbReference type="Proteomes" id="UP000201169">
    <property type="component" value="Chromosome"/>
</dbReference>
<dbReference type="RefSeq" id="WP_094325435.1">
    <property type="nucleotide sequence ID" value="NZ_CP022347.1"/>
</dbReference>
<reference evidence="5 6" key="1">
    <citation type="submission" date="2017-07" db="EMBL/GenBank/DDBJ databases">
        <title>Analysis of two Campylobacter avium genomes and identification of a novel hippuricase gene.</title>
        <authorList>
            <person name="Miller W.G."/>
            <person name="Chapman M.H."/>
            <person name="Yee E."/>
            <person name="Revez J."/>
            <person name="Bono J.L."/>
            <person name="Rossi M."/>
        </authorList>
    </citation>
    <scope>NUCLEOTIDE SEQUENCE [LARGE SCALE GENOMIC DNA]</scope>
    <source>
        <strain evidence="5 6">LMG 24591</strain>
    </source>
</reference>
<accession>A0A222MXV0</accession>
<dbReference type="InterPro" id="IPR018060">
    <property type="entry name" value="HTH_AraC"/>
</dbReference>
<evidence type="ECO:0000313" key="6">
    <source>
        <dbReference type="Proteomes" id="UP000201169"/>
    </source>
</evidence>
<dbReference type="Pfam" id="PF22200">
    <property type="entry name" value="ExsA_N"/>
    <property type="match status" value="1"/>
</dbReference>
<organism evidence="5 6">
    <name type="scientific">Campylobacter avium LMG 24591</name>
    <dbReference type="NCBI Taxonomy" id="522484"/>
    <lineage>
        <taxon>Bacteria</taxon>
        <taxon>Pseudomonadati</taxon>
        <taxon>Campylobacterota</taxon>
        <taxon>Epsilonproteobacteria</taxon>
        <taxon>Campylobacterales</taxon>
        <taxon>Campylobacteraceae</taxon>
        <taxon>Campylobacter</taxon>
    </lineage>
</organism>
<keyword evidence="1" id="KW-0805">Transcription regulation</keyword>
<dbReference type="PANTHER" id="PTHR43280:SF34">
    <property type="entry name" value="ARAC-FAMILY TRANSCRIPTIONAL REGULATOR"/>
    <property type="match status" value="1"/>
</dbReference>
<evidence type="ECO:0000259" key="4">
    <source>
        <dbReference type="PROSITE" id="PS01124"/>
    </source>
</evidence>
<dbReference type="Pfam" id="PF12833">
    <property type="entry name" value="HTH_18"/>
    <property type="match status" value="1"/>
</dbReference>
<evidence type="ECO:0000256" key="3">
    <source>
        <dbReference type="ARBA" id="ARBA00023163"/>
    </source>
</evidence>
<keyword evidence="2" id="KW-0238">DNA-binding</keyword>
<dbReference type="PROSITE" id="PS01124">
    <property type="entry name" value="HTH_ARAC_FAMILY_2"/>
    <property type="match status" value="1"/>
</dbReference>
<keyword evidence="6" id="KW-1185">Reference proteome</keyword>
<evidence type="ECO:0000256" key="2">
    <source>
        <dbReference type="ARBA" id="ARBA00023125"/>
    </source>
</evidence>
<dbReference type="PANTHER" id="PTHR43280">
    <property type="entry name" value="ARAC-FAMILY TRANSCRIPTIONAL REGULATOR"/>
    <property type="match status" value="1"/>
</dbReference>
<feature type="domain" description="HTH araC/xylS-type" evidence="4">
    <location>
        <begin position="184"/>
        <end position="283"/>
    </location>
</feature>
<dbReference type="GO" id="GO:0003700">
    <property type="term" value="F:DNA-binding transcription factor activity"/>
    <property type="evidence" value="ECO:0007669"/>
    <property type="project" value="InterPro"/>
</dbReference>
<dbReference type="SMART" id="SM00342">
    <property type="entry name" value="HTH_ARAC"/>
    <property type="match status" value="1"/>
</dbReference>
<dbReference type="GO" id="GO:0043565">
    <property type="term" value="F:sequence-specific DNA binding"/>
    <property type="evidence" value="ECO:0007669"/>
    <property type="project" value="InterPro"/>
</dbReference>
<protein>
    <submittedName>
        <fullName evidence="5">Transcriptional regulator, AraC family</fullName>
    </submittedName>
</protein>
<dbReference type="Gene3D" id="1.10.10.60">
    <property type="entry name" value="Homeodomain-like"/>
    <property type="match status" value="2"/>
</dbReference>
<dbReference type="EMBL" id="CP022347">
    <property type="protein sequence ID" value="ASQ30685.1"/>
    <property type="molecule type" value="Genomic_DNA"/>
</dbReference>
<dbReference type="InterPro" id="IPR009057">
    <property type="entry name" value="Homeodomain-like_sf"/>
</dbReference>
<gene>
    <name evidence="5" type="ORF">CAV_1030</name>
</gene>
<name>A0A222MXV0_9BACT</name>
<dbReference type="PRINTS" id="PR00032">
    <property type="entry name" value="HTHARAC"/>
</dbReference>
<dbReference type="InterPro" id="IPR054015">
    <property type="entry name" value="ExsA-like_N"/>
</dbReference>
<evidence type="ECO:0000256" key="1">
    <source>
        <dbReference type="ARBA" id="ARBA00023015"/>
    </source>
</evidence>
<dbReference type="SUPFAM" id="SSF46689">
    <property type="entry name" value="Homeodomain-like"/>
    <property type="match status" value="1"/>
</dbReference>
<dbReference type="OrthoDB" id="5342564at2"/>
<dbReference type="AlphaFoldDB" id="A0A222MXV0"/>
<dbReference type="InterPro" id="IPR020449">
    <property type="entry name" value="Tscrpt_reg_AraC-type_HTH"/>
</dbReference>
<sequence length="290" mass="34297">MTLLFPDDLKNVKNIELFKGSHFVFANYIQNSSSFNQAVAVNMNCLVLVKKGFKIVHTKYKDYRLEEGEALFLKADNHIFSNIKVENEAYEAVLLFFDNEILLDFANKHKEKLYLNENFENFEIFALKNSSFLSSILNSFEEYLRHFNKDSLLKHKLEELFLYILLENKVVFTAFLRALMQEFELDLSTIFSYYDKTYLTVADMANSVNMDNASFTRKFKTVFKKAPKQYLDDKRFERAVFLLEYSSKNISEICLECGFSSLSWFIERFKKKFNLTPKQYQKSKNLYFSA</sequence>
<proteinExistence type="predicted"/>
<evidence type="ECO:0000313" key="5">
    <source>
        <dbReference type="EMBL" id="ASQ30685.1"/>
    </source>
</evidence>
<keyword evidence="3" id="KW-0804">Transcription</keyword>